<gene>
    <name evidence="1" type="ORF">LCGC14_2576080</name>
</gene>
<dbReference type="EMBL" id="LAZR01042883">
    <property type="protein sequence ID" value="KKL08418.1"/>
    <property type="molecule type" value="Genomic_DNA"/>
</dbReference>
<proteinExistence type="predicted"/>
<accession>A0A0F9D8K7</accession>
<name>A0A0F9D8K7_9ZZZZ</name>
<sequence>MEQMKPMSPVVKAMEGIINCIAGHDRVILREEAERLKQKGGESWAIGEMVVRTCIMLDDLNVKHAGWR</sequence>
<protein>
    <submittedName>
        <fullName evidence="1">Uncharacterized protein</fullName>
    </submittedName>
</protein>
<comment type="caution">
    <text evidence="1">The sequence shown here is derived from an EMBL/GenBank/DDBJ whole genome shotgun (WGS) entry which is preliminary data.</text>
</comment>
<dbReference type="AlphaFoldDB" id="A0A0F9D8K7"/>
<reference evidence="1" key="1">
    <citation type="journal article" date="2015" name="Nature">
        <title>Complex archaea that bridge the gap between prokaryotes and eukaryotes.</title>
        <authorList>
            <person name="Spang A."/>
            <person name="Saw J.H."/>
            <person name="Jorgensen S.L."/>
            <person name="Zaremba-Niedzwiedzka K."/>
            <person name="Martijn J."/>
            <person name="Lind A.E."/>
            <person name="van Eijk R."/>
            <person name="Schleper C."/>
            <person name="Guy L."/>
            <person name="Ettema T.J."/>
        </authorList>
    </citation>
    <scope>NUCLEOTIDE SEQUENCE</scope>
</reference>
<organism evidence="1">
    <name type="scientific">marine sediment metagenome</name>
    <dbReference type="NCBI Taxonomy" id="412755"/>
    <lineage>
        <taxon>unclassified sequences</taxon>
        <taxon>metagenomes</taxon>
        <taxon>ecological metagenomes</taxon>
    </lineage>
</organism>
<evidence type="ECO:0000313" key="1">
    <source>
        <dbReference type="EMBL" id="KKL08418.1"/>
    </source>
</evidence>